<feature type="region of interest" description="Disordered" evidence="1">
    <location>
        <begin position="16"/>
        <end position="60"/>
    </location>
</feature>
<protein>
    <submittedName>
        <fullName evidence="2">Uncharacterized protein</fullName>
    </submittedName>
</protein>
<dbReference type="EMBL" id="APJZ01000003">
    <property type="protein sequence ID" value="EOD42421.1"/>
    <property type="molecule type" value="Genomic_DNA"/>
</dbReference>
<feature type="compositionally biased region" description="Pro residues" evidence="1">
    <location>
        <begin position="31"/>
        <end position="55"/>
    </location>
</feature>
<evidence type="ECO:0000313" key="3">
    <source>
        <dbReference type="Proteomes" id="UP000053279"/>
    </source>
</evidence>
<evidence type="ECO:0000313" key="2">
    <source>
        <dbReference type="EMBL" id="EOD42421.1"/>
    </source>
</evidence>
<sequence length="130" mass="15093">MALDFIKNLFGKRDNEDYGINQQGDFMNYPPEGPGNYPPGPYPNEPLLPPPPPPIQSQNTLQQNQFPGQLNPQAYLPNFPQNYGYNNQYSNFDYNLIQMLNTKLDTIATKLDNIIALLNNLLQYFQYYRR</sequence>
<evidence type="ECO:0000256" key="1">
    <source>
        <dbReference type="SAM" id="MobiDB-lite"/>
    </source>
</evidence>
<accession>R1G2X5</accession>
<proteinExistence type="predicted"/>
<reference evidence="2 3" key="1">
    <citation type="submission" date="2013-02" db="EMBL/GenBank/DDBJ databases">
        <title>Insights into archaeal evolution and symbiosis from the genomes of a Nanoarchaeon and its crenarchaeal host from Yellowstone National Park.</title>
        <authorList>
            <person name="Podar M."/>
            <person name="Makarova K.S."/>
            <person name="Graham D.E."/>
            <person name="Wolf Y.I."/>
            <person name="Koonin E.V."/>
            <person name="Reysenbach A.-L."/>
        </authorList>
    </citation>
    <scope>NUCLEOTIDE SEQUENCE [LARGE SCALE GENOMIC DNA]</scope>
</reference>
<comment type="caution">
    <text evidence="2">The sequence shown here is derived from an EMBL/GenBank/DDBJ whole genome shotgun (WGS) entry which is preliminary data.</text>
</comment>
<name>R1G2X5_NANST</name>
<dbReference type="Proteomes" id="UP000053279">
    <property type="component" value="Unassembled WGS sequence"/>
</dbReference>
<keyword evidence="3" id="KW-1185">Reference proteome</keyword>
<dbReference type="AlphaFoldDB" id="R1G2X5"/>
<gene>
    <name evidence="2" type="ORF">Nst1_456</name>
</gene>
<organism evidence="2 3">
    <name type="scientific">Nanobsidianus stetteri</name>
    <dbReference type="NCBI Taxonomy" id="1294122"/>
    <lineage>
        <taxon>Archaea</taxon>
        <taxon>Nanobdellota</taxon>
        <taxon>Candidatus Nanoarchaeia</taxon>
        <taxon>Nanoarchaeales</taxon>
        <taxon>Nanopusillaceae</taxon>
        <taxon>Candidatus Nanobsidianus</taxon>
    </lineage>
</organism>